<accession>A0ABQ1SNG5</accession>
<dbReference type="Gene3D" id="3.20.20.190">
    <property type="entry name" value="Phosphatidylinositol (PI) phosphodiesterase"/>
    <property type="match status" value="1"/>
</dbReference>
<dbReference type="SUPFAM" id="SSF51695">
    <property type="entry name" value="PLC-like phosphodiesterases"/>
    <property type="match status" value="1"/>
</dbReference>
<proteinExistence type="predicted"/>
<dbReference type="EMBL" id="BMGM01000012">
    <property type="protein sequence ID" value="GGE43340.1"/>
    <property type="molecule type" value="Genomic_DNA"/>
</dbReference>
<dbReference type="PROSITE" id="PS51704">
    <property type="entry name" value="GP_PDE"/>
    <property type="match status" value="1"/>
</dbReference>
<evidence type="ECO:0000259" key="1">
    <source>
        <dbReference type="PROSITE" id="PS51704"/>
    </source>
</evidence>
<reference evidence="3" key="1">
    <citation type="journal article" date="2019" name="Int. J. Syst. Evol. Microbiol.">
        <title>The Global Catalogue of Microorganisms (GCM) 10K type strain sequencing project: providing services to taxonomists for standard genome sequencing and annotation.</title>
        <authorList>
            <consortium name="The Broad Institute Genomics Platform"/>
            <consortium name="The Broad Institute Genome Sequencing Center for Infectious Disease"/>
            <person name="Wu L."/>
            <person name="Ma J."/>
        </authorList>
    </citation>
    <scope>NUCLEOTIDE SEQUENCE [LARGE SCALE GENOMIC DNA]</scope>
    <source>
        <strain evidence="3">CGMCC 1.12931</strain>
    </source>
</reference>
<evidence type="ECO:0000313" key="3">
    <source>
        <dbReference type="Proteomes" id="UP000599179"/>
    </source>
</evidence>
<feature type="domain" description="GP-PDE" evidence="1">
    <location>
        <begin position="40"/>
        <end position="306"/>
    </location>
</feature>
<evidence type="ECO:0000313" key="2">
    <source>
        <dbReference type="EMBL" id="GGE43340.1"/>
    </source>
</evidence>
<dbReference type="Pfam" id="PF03009">
    <property type="entry name" value="GDPD"/>
    <property type="match status" value="1"/>
</dbReference>
<sequence length="309" mass="35647">MKISKYFNPIFMFALTLVNQKTEYTKEKPTTFPSMNKFDFEIFGHRGARGLAPENTLAAFEKAIELGVNALEMDVVITKDEKVLVSHEAWMNPRICTYKKQEIEINQGKKYNIFQMTYAKTQDFDCGKRLHPNFEEQENEAATKPLLKDVLQMGYALSKNHGIPLKFVIEIKSFPEGDGIFHPEPKKFVDLVLKVINKHAKLKDVCLQSFDVRILNAIHLKNPKTQVALLTAEDKLEDLLPKLDFMPAVFSPHYKLVTKMLVMEAQQLEMKIIPWTVNEPEDMQKLLRLGVDGIITDYPNRALKFKQKK</sequence>
<dbReference type="PANTHER" id="PTHR46211">
    <property type="entry name" value="GLYCEROPHOSPHORYL DIESTER PHOSPHODIESTERASE"/>
    <property type="match status" value="1"/>
</dbReference>
<keyword evidence="3" id="KW-1185">Reference proteome</keyword>
<protein>
    <submittedName>
        <fullName evidence="2">Glycerophosphoryl diester phosphodiesterase</fullName>
    </submittedName>
</protein>
<dbReference type="RefSeq" id="WP_229731912.1">
    <property type="nucleotide sequence ID" value="NZ_BMGM01000012.1"/>
</dbReference>
<dbReference type="InterPro" id="IPR017946">
    <property type="entry name" value="PLC-like_Pdiesterase_TIM-brl"/>
</dbReference>
<organism evidence="2 3">
    <name type="scientific">Psychroflexus planctonicus</name>
    <dbReference type="NCBI Taxonomy" id="1526575"/>
    <lineage>
        <taxon>Bacteria</taxon>
        <taxon>Pseudomonadati</taxon>
        <taxon>Bacteroidota</taxon>
        <taxon>Flavobacteriia</taxon>
        <taxon>Flavobacteriales</taxon>
        <taxon>Flavobacteriaceae</taxon>
        <taxon>Psychroflexus</taxon>
    </lineage>
</organism>
<dbReference type="PANTHER" id="PTHR46211:SF14">
    <property type="entry name" value="GLYCEROPHOSPHODIESTER PHOSPHODIESTERASE"/>
    <property type="match status" value="1"/>
</dbReference>
<gene>
    <name evidence="2" type="primary">glpQ</name>
    <name evidence="2" type="ORF">GCM10010832_24090</name>
</gene>
<dbReference type="Proteomes" id="UP000599179">
    <property type="component" value="Unassembled WGS sequence"/>
</dbReference>
<name>A0ABQ1SNG5_9FLAO</name>
<dbReference type="InterPro" id="IPR030395">
    <property type="entry name" value="GP_PDE_dom"/>
</dbReference>
<comment type="caution">
    <text evidence="2">The sequence shown here is derived from an EMBL/GenBank/DDBJ whole genome shotgun (WGS) entry which is preliminary data.</text>
</comment>